<dbReference type="InterPro" id="IPR008011">
    <property type="entry name" value="Complex1_LYR_dom"/>
</dbReference>
<sequence length="86" mass="9999">MGSEALQATKVYRQLLKAVKNHIGKEDHKRHFRDHITQEFQKNRGLLDLSSIQQKLKVAHDYTYLLNSVHHHKILLDGLVDLISDC</sequence>
<evidence type="ECO:0000313" key="4">
    <source>
        <dbReference type="EMBL" id="RVW60887.1"/>
    </source>
</evidence>
<evidence type="ECO:0000259" key="1">
    <source>
        <dbReference type="Pfam" id="PF05347"/>
    </source>
</evidence>
<protein>
    <recommendedName>
        <fullName evidence="1">Complex 1 LYR protein domain-containing protein</fullName>
    </recommendedName>
</protein>
<evidence type="ECO:0000313" key="2">
    <source>
        <dbReference type="EMBL" id="RVW22415.1"/>
    </source>
</evidence>
<reference evidence="3 5" key="1">
    <citation type="journal article" date="2018" name="PLoS Genet.">
        <title>Population sequencing reveals clonal diversity and ancestral inbreeding in the grapevine cultivar Chardonnay.</title>
        <authorList>
            <person name="Roach M.J."/>
            <person name="Johnson D.L."/>
            <person name="Bohlmann J."/>
            <person name="van Vuuren H.J."/>
            <person name="Jones S.J."/>
            <person name="Pretorius I.S."/>
            <person name="Schmidt S.A."/>
            <person name="Borneman A.R."/>
        </authorList>
    </citation>
    <scope>NUCLEOTIDE SEQUENCE [LARGE SCALE GENOMIC DNA]</scope>
    <source>
        <strain evidence="5">cv. Chardonnay</strain>
        <strain evidence="3">I10V1</strain>
        <tissue evidence="3">Leaf</tissue>
    </source>
</reference>
<dbReference type="EMBL" id="QGNW01001443">
    <property type="protein sequence ID" value="RVW41234.1"/>
    <property type="molecule type" value="Genomic_DNA"/>
</dbReference>
<dbReference type="Proteomes" id="UP000288805">
    <property type="component" value="Unassembled WGS sequence"/>
</dbReference>
<dbReference type="EMBL" id="QGNW01000846">
    <property type="protein sequence ID" value="RVW60887.1"/>
    <property type="molecule type" value="Genomic_DNA"/>
</dbReference>
<proteinExistence type="predicted"/>
<comment type="caution">
    <text evidence="3">The sequence shown here is derived from an EMBL/GenBank/DDBJ whole genome shotgun (WGS) entry which is preliminary data.</text>
</comment>
<name>A0A438E0C7_VITVI</name>
<gene>
    <name evidence="4" type="ORF">CK203_033483</name>
    <name evidence="3" type="ORF">CK203_107895</name>
    <name evidence="2" type="ORF">CK203_111204</name>
</gene>
<accession>A0A438E0C7</accession>
<organism evidence="3 5">
    <name type="scientific">Vitis vinifera</name>
    <name type="common">Grape</name>
    <dbReference type="NCBI Taxonomy" id="29760"/>
    <lineage>
        <taxon>Eukaryota</taxon>
        <taxon>Viridiplantae</taxon>
        <taxon>Streptophyta</taxon>
        <taxon>Embryophyta</taxon>
        <taxon>Tracheophyta</taxon>
        <taxon>Spermatophyta</taxon>
        <taxon>Magnoliopsida</taxon>
        <taxon>eudicotyledons</taxon>
        <taxon>Gunneridae</taxon>
        <taxon>Pentapetalae</taxon>
        <taxon>rosids</taxon>
        <taxon>Vitales</taxon>
        <taxon>Vitaceae</taxon>
        <taxon>Viteae</taxon>
        <taxon>Vitis</taxon>
    </lineage>
</organism>
<dbReference type="EMBL" id="QGNW01002235">
    <property type="protein sequence ID" value="RVW22415.1"/>
    <property type="molecule type" value="Genomic_DNA"/>
</dbReference>
<dbReference type="Pfam" id="PF05347">
    <property type="entry name" value="Complex1_LYR"/>
    <property type="match status" value="1"/>
</dbReference>
<evidence type="ECO:0000313" key="5">
    <source>
        <dbReference type="Proteomes" id="UP000288805"/>
    </source>
</evidence>
<dbReference type="PANTHER" id="PTHR35763:SF1">
    <property type="entry name" value="OS11G0133900 PROTEIN"/>
    <property type="match status" value="1"/>
</dbReference>
<feature type="domain" description="Complex 1 LYR protein" evidence="1">
    <location>
        <begin position="7"/>
        <end position="62"/>
    </location>
</feature>
<dbReference type="AlphaFoldDB" id="A0A438E0C7"/>
<dbReference type="PANTHER" id="PTHR35763">
    <property type="entry name" value="COMPLEX 1 LYR-LIKE PROTEIN"/>
    <property type="match status" value="1"/>
</dbReference>
<evidence type="ECO:0000313" key="3">
    <source>
        <dbReference type="EMBL" id="RVW41234.1"/>
    </source>
</evidence>